<dbReference type="NCBIfam" id="NF009487">
    <property type="entry name" value="PRK12849.1"/>
    <property type="match status" value="1"/>
</dbReference>
<dbReference type="AlphaFoldDB" id="A0ABD1HR91"/>
<dbReference type="InterPro" id="IPR027413">
    <property type="entry name" value="GROEL-like_equatorial_sf"/>
</dbReference>
<evidence type="ECO:0000313" key="8">
    <source>
        <dbReference type="Proteomes" id="UP001567538"/>
    </source>
</evidence>
<dbReference type="Gene3D" id="1.10.560.10">
    <property type="entry name" value="GroEL-like equatorial domain"/>
    <property type="match status" value="1"/>
</dbReference>
<dbReference type="Gene3D" id="3.50.7.10">
    <property type="entry name" value="GroEL"/>
    <property type="match status" value="1"/>
</dbReference>
<dbReference type="NCBIfam" id="NF000592">
    <property type="entry name" value="PRK00013.1"/>
    <property type="match status" value="1"/>
</dbReference>
<evidence type="ECO:0000256" key="5">
    <source>
        <dbReference type="RuleBase" id="RU000418"/>
    </source>
</evidence>
<keyword evidence="4" id="KW-0143">Chaperone</keyword>
<dbReference type="Gene3D" id="3.30.260.10">
    <property type="entry name" value="TCP-1-like chaperonin intermediate domain"/>
    <property type="match status" value="1"/>
</dbReference>
<dbReference type="SUPFAM" id="SSF48592">
    <property type="entry name" value="GroEL equatorial domain-like"/>
    <property type="match status" value="1"/>
</dbReference>
<evidence type="ECO:0000256" key="2">
    <source>
        <dbReference type="ARBA" id="ARBA00022741"/>
    </source>
</evidence>
<dbReference type="CDD" id="cd03344">
    <property type="entry name" value="GroEL"/>
    <property type="match status" value="1"/>
</dbReference>
<dbReference type="SUPFAM" id="SSF52029">
    <property type="entry name" value="GroEL apical domain-like"/>
    <property type="match status" value="1"/>
</dbReference>
<dbReference type="FunFam" id="3.50.7.10:FF:000001">
    <property type="entry name" value="60 kDa chaperonin"/>
    <property type="match status" value="1"/>
</dbReference>
<comment type="caution">
    <text evidence="7">The sequence shown here is derived from an EMBL/GenBank/DDBJ whole genome shotgun (WGS) entry which is preliminary data.</text>
</comment>
<keyword evidence="8" id="KW-1185">Reference proteome</keyword>
<dbReference type="Proteomes" id="UP001567538">
    <property type="component" value="Unassembled WGS sequence"/>
</dbReference>
<dbReference type="EMBL" id="JBEAFC010000004">
    <property type="protein sequence ID" value="KAL1558509.1"/>
    <property type="molecule type" value="Genomic_DNA"/>
</dbReference>
<feature type="compositionally biased region" description="Low complexity" evidence="6">
    <location>
        <begin position="1"/>
        <end position="17"/>
    </location>
</feature>
<keyword evidence="3" id="KW-0067">ATP-binding</keyword>
<evidence type="ECO:0000313" key="7">
    <source>
        <dbReference type="EMBL" id="KAL1558509.1"/>
    </source>
</evidence>
<dbReference type="Pfam" id="PF00118">
    <property type="entry name" value="Cpn60_TCP1"/>
    <property type="match status" value="1"/>
</dbReference>
<evidence type="ECO:0000256" key="3">
    <source>
        <dbReference type="ARBA" id="ARBA00022840"/>
    </source>
</evidence>
<evidence type="ECO:0000256" key="4">
    <source>
        <dbReference type="ARBA" id="ARBA00023186"/>
    </source>
</evidence>
<dbReference type="NCBIfam" id="NF009488">
    <property type="entry name" value="PRK12850.1"/>
    <property type="match status" value="1"/>
</dbReference>
<dbReference type="NCBIfam" id="NF009489">
    <property type="entry name" value="PRK12851.1"/>
    <property type="match status" value="1"/>
</dbReference>
<dbReference type="PANTHER" id="PTHR45633">
    <property type="entry name" value="60 KDA HEAT SHOCK PROTEIN, MITOCHONDRIAL"/>
    <property type="match status" value="1"/>
</dbReference>
<dbReference type="PROSITE" id="PS00296">
    <property type="entry name" value="CHAPERONINS_CPN60"/>
    <property type="match status" value="1"/>
</dbReference>
<organism evidence="7 8">
    <name type="scientific">Salvia divinorum</name>
    <name type="common">Maria pastora</name>
    <name type="synonym">Diviner's sage</name>
    <dbReference type="NCBI Taxonomy" id="28513"/>
    <lineage>
        <taxon>Eukaryota</taxon>
        <taxon>Viridiplantae</taxon>
        <taxon>Streptophyta</taxon>
        <taxon>Embryophyta</taxon>
        <taxon>Tracheophyta</taxon>
        <taxon>Spermatophyta</taxon>
        <taxon>Magnoliopsida</taxon>
        <taxon>eudicotyledons</taxon>
        <taxon>Gunneridae</taxon>
        <taxon>Pentapetalae</taxon>
        <taxon>asterids</taxon>
        <taxon>lamiids</taxon>
        <taxon>Lamiales</taxon>
        <taxon>Lamiaceae</taxon>
        <taxon>Nepetoideae</taxon>
        <taxon>Mentheae</taxon>
        <taxon>Salviinae</taxon>
        <taxon>Salvia</taxon>
        <taxon>Salvia subgen. Calosphace</taxon>
    </lineage>
</organism>
<keyword evidence="2" id="KW-0547">Nucleotide-binding</keyword>
<dbReference type="GO" id="GO:0005524">
    <property type="term" value="F:ATP binding"/>
    <property type="evidence" value="ECO:0007669"/>
    <property type="project" value="UniProtKB-KW"/>
</dbReference>
<name>A0ABD1HR91_SALDI</name>
<accession>A0ABD1HR91</accession>
<dbReference type="InterPro" id="IPR001844">
    <property type="entry name" value="Cpn60/GroEL"/>
</dbReference>
<evidence type="ECO:0000256" key="6">
    <source>
        <dbReference type="SAM" id="MobiDB-lite"/>
    </source>
</evidence>
<dbReference type="InterPro" id="IPR027410">
    <property type="entry name" value="TCP-1-like_intermed_sf"/>
</dbReference>
<dbReference type="InterPro" id="IPR018370">
    <property type="entry name" value="Chaperonin_Cpn60_CS"/>
</dbReference>
<sequence>MASANALSSASILPSPSKDWRLKNSRASQLRQGQKQKHGKNRFVVRANAKDIAFDQKSRSAMQAGIDKLADAVGLTLGPRGRNVVLDEYGTVKVVNDGVTIARAIELPDPMENSGAALIREVASKTNDSAGDGTTTASILAREIIKLGLLSVTSGANPVSLKRGIDKTVQGLIVELEKRARPIKGRDDIKAVAAISSGNDESIGTMIADAVDKVGPDGVLSIESSSSFETTVDVEEGMEIDRGYISPQFVTNPEKLIVEFENAKVLVTDQKISSIKDIIPLLEKTTQLRAPLLIIAEDVTGEALATLVVNKLRGIVNVAAIKAPGFGERRKALLQDIAIMTGAEYQATDLGLFVEKTDVDQLGTARKITISKDSTTVIADAASKDELQARIAQLKKELSETDSVYDTEKLAERIAKLSGGVAVIKVGAATETELEDKKLRIEDAKNATFAAIEEGIVPGGGAALVHLSGYVPTIKETLEDPDERLGADIIQKALIAPASLIAQNAGVEGEVIVEKVRSKEWEFGYNAMTDIFENLLEAGVIDPAKVTRCALQNAASVAGMVLTTQAIVVEKPKPRAFPAPAGSATDVPVGSYSV</sequence>
<dbReference type="InterPro" id="IPR027409">
    <property type="entry name" value="GroEL-like_apical_dom_sf"/>
</dbReference>
<proteinExistence type="inferred from homology"/>
<comment type="similarity">
    <text evidence="1 5">Belongs to the chaperonin (HSP60) family.</text>
</comment>
<feature type="region of interest" description="Disordered" evidence="6">
    <location>
        <begin position="1"/>
        <end position="20"/>
    </location>
</feature>
<dbReference type="InterPro" id="IPR002423">
    <property type="entry name" value="Cpn60/GroEL/TCP-1"/>
</dbReference>
<evidence type="ECO:0000256" key="1">
    <source>
        <dbReference type="ARBA" id="ARBA00006607"/>
    </source>
</evidence>
<protein>
    <submittedName>
        <fullName evidence="7">RuBisCO large subunit-binding protein subunit alpha-like</fullName>
    </submittedName>
</protein>
<gene>
    <name evidence="7" type="ORF">AAHA92_08963</name>
</gene>
<dbReference type="SUPFAM" id="SSF54849">
    <property type="entry name" value="GroEL-intermediate domain like"/>
    <property type="match status" value="1"/>
</dbReference>
<dbReference type="PRINTS" id="PR00298">
    <property type="entry name" value="CHAPERONIN60"/>
</dbReference>
<dbReference type="NCBIfam" id="TIGR02348">
    <property type="entry name" value="GroEL"/>
    <property type="match status" value="1"/>
</dbReference>
<reference evidence="7 8" key="1">
    <citation type="submission" date="2024-06" db="EMBL/GenBank/DDBJ databases">
        <title>A chromosome level genome sequence of Diviner's sage (Salvia divinorum).</title>
        <authorList>
            <person name="Ford S.A."/>
            <person name="Ro D.-K."/>
            <person name="Ness R.W."/>
            <person name="Phillips M.A."/>
        </authorList>
    </citation>
    <scope>NUCLEOTIDE SEQUENCE [LARGE SCALE GENOMIC DNA]</scope>
    <source>
        <strain evidence="7">SAF-2024a</strain>
        <tissue evidence="7">Leaf</tissue>
    </source>
</reference>
<dbReference type="HAMAP" id="MF_00600">
    <property type="entry name" value="CH60"/>
    <property type="match status" value="1"/>
</dbReference>